<feature type="signal peptide" evidence="1">
    <location>
        <begin position="1"/>
        <end position="27"/>
    </location>
</feature>
<dbReference type="AlphaFoldDB" id="A0A6C0NY01"/>
<gene>
    <name evidence="2" type="ORF">GZH47_09750</name>
</gene>
<evidence type="ECO:0000313" key="3">
    <source>
        <dbReference type="Proteomes" id="UP000479114"/>
    </source>
</evidence>
<accession>A0A6C0NY01</accession>
<keyword evidence="3" id="KW-1185">Reference proteome</keyword>
<protein>
    <submittedName>
        <fullName evidence="2">Uncharacterized protein</fullName>
    </submittedName>
</protein>
<dbReference type="RefSeq" id="WP_162639919.1">
    <property type="nucleotide sequence ID" value="NZ_CP048286.1"/>
</dbReference>
<dbReference type="Proteomes" id="UP000479114">
    <property type="component" value="Chromosome"/>
</dbReference>
<name>A0A6C0NY01_9BACL</name>
<sequence>MRKKILLLVCASLAIAAVSLTVVRSGAAVTQAAETQAAEKADPAPARAAAATTTATTAAADTADTAVSSAKAALPQDGSVPGMELAAQNDRLSLYVNRKTTEVAVKVRDSGDIWYSNPPGRQEDPLAEAFVKGRLGSQLSMNYYTGDGKVGFIDNYNESIARNQFDIQIADGKVTVDYVIGDVSAELAAPKRFGISRFEKEILPKIADEAVRKKFNEAYRLVKEAGYYELWNNLSKDRVKSMLETLVGIGYTADDFDRDNRDNGVIIPPKVAFKATLQYSLDGDNLLVTMPLSKMTQTKEFPIQKVSLLEFFGAADSKAQGYMLVPDGSGALIDLNNRKTSAAPFATPIYGSDMTFDERSEGPHSAQARMPVFGMKQGDMAMLGIVEQGDAMANVEADVGGRQHSYNQVHASFTAMAMDEISLTAGWFSNSIPVFQSKMNQGDVVIRYAFMSGADATYSGMASRYRQYLIDQAGMKPLADNGHTPFFLELLGSVPKKASFLGIRYRKSEPLTTFDQAQEIVQKLKAVNVDDIKLRYVGWFNGGMLQKAPTSIKPDKAAGGKSGFNALAAYLKEQHVAFYPDVSLLHAYGDKGLFGQNRNASLFLNQKTAERYPYVRATGRQNGNASPYYIVTPAKLPGIVTRFANAYADYGVTGLSAGDLGDLINSDFRKSNMVDRQEAATVIRTQAQTLAKEFPDLLVEGGNAALVPYFKSVVGAPTSSSGYQITDRSVPFYEMALHGYVDYAGDPANMTLGGDLRKYELKLLETGANVYFQWSYSPPSKVKDTEFDHYYATLYSDWLKEAAEMYREVTAVLGDVRTLPITDHRQLAEGVFRTTYGNGKHVTVNYNDAPATVDGTTIPAQGYVTGGERP</sequence>
<dbReference type="EMBL" id="CP048286">
    <property type="protein sequence ID" value="QHW31110.1"/>
    <property type="molecule type" value="Genomic_DNA"/>
</dbReference>
<evidence type="ECO:0000313" key="2">
    <source>
        <dbReference type="EMBL" id="QHW31110.1"/>
    </source>
</evidence>
<evidence type="ECO:0000256" key="1">
    <source>
        <dbReference type="SAM" id="SignalP"/>
    </source>
</evidence>
<dbReference type="InterPro" id="IPR043751">
    <property type="entry name" value="DUF5696"/>
</dbReference>
<reference evidence="2 3" key="1">
    <citation type="submission" date="2020-02" db="EMBL/GenBank/DDBJ databases">
        <title>Paenibacillus sp. nov., isolated from rhizosphere soil of tomato.</title>
        <authorList>
            <person name="Weon H.-Y."/>
            <person name="Lee S.A."/>
        </authorList>
    </citation>
    <scope>NUCLEOTIDE SEQUENCE [LARGE SCALE GENOMIC DNA]</scope>
    <source>
        <strain evidence="2 3">14171R-81</strain>
    </source>
</reference>
<keyword evidence="1" id="KW-0732">Signal</keyword>
<organism evidence="2 3">
    <name type="scientific">Paenibacillus rhizovicinus</name>
    <dbReference type="NCBI Taxonomy" id="2704463"/>
    <lineage>
        <taxon>Bacteria</taxon>
        <taxon>Bacillati</taxon>
        <taxon>Bacillota</taxon>
        <taxon>Bacilli</taxon>
        <taxon>Bacillales</taxon>
        <taxon>Paenibacillaceae</taxon>
        <taxon>Paenibacillus</taxon>
    </lineage>
</organism>
<feature type="chain" id="PRO_5025576749" evidence="1">
    <location>
        <begin position="28"/>
        <end position="870"/>
    </location>
</feature>
<proteinExistence type="predicted"/>
<dbReference type="KEGG" id="prz:GZH47_09750"/>
<dbReference type="Pfam" id="PF18952">
    <property type="entry name" value="DUF5696"/>
    <property type="match status" value="1"/>
</dbReference>